<feature type="region of interest" description="Disordered" evidence="1">
    <location>
        <begin position="27"/>
        <end position="53"/>
    </location>
</feature>
<dbReference type="AlphaFoldDB" id="A0A164Q8J3"/>
<proteinExistence type="predicted"/>
<name>A0A164Q8J3_9AGAM</name>
<organism evidence="2 3">
    <name type="scientific">Sistotremastrum niveocremeum HHB9708</name>
    <dbReference type="NCBI Taxonomy" id="1314777"/>
    <lineage>
        <taxon>Eukaryota</taxon>
        <taxon>Fungi</taxon>
        <taxon>Dikarya</taxon>
        <taxon>Basidiomycota</taxon>
        <taxon>Agaricomycotina</taxon>
        <taxon>Agaricomycetes</taxon>
        <taxon>Sistotremastrales</taxon>
        <taxon>Sistotremastraceae</taxon>
        <taxon>Sertulicium</taxon>
        <taxon>Sertulicium niveocremeum</taxon>
    </lineage>
</organism>
<keyword evidence="3" id="KW-1185">Reference proteome</keyword>
<evidence type="ECO:0000256" key="1">
    <source>
        <dbReference type="SAM" id="MobiDB-lite"/>
    </source>
</evidence>
<feature type="region of interest" description="Disordered" evidence="1">
    <location>
        <begin position="244"/>
        <end position="282"/>
    </location>
</feature>
<dbReference type="Proteomes" id="UP000076722">
    <property type="component" value="Unassembled WGS sequence"/>
</dbReference>
<protein>
    <submittedName>
        <fullName evidence="2">Uncharacterized protein</fullName>
    </submittedName>
</protein>
<sequence length="541" mass="60056">MTTPLQQYAALRAKINSNVSVIRVRSRNVENESTTPLSNAANARPPSSHTPQTVREATIATTVNAALPRIGANRPTASSSSGSRSKAPQVLQSFATPTEPTNPQSSDSEDELIQSLAVRDPSAFHDSCKTGSRSNRKIGIHHRETTSPNLAVNAGKADSHPSDDHPPPTGVPLGASENSGHPGHALPVRPPPSSDPRAGSGNSHPTGPEMPSANHDTGSGPKLDILIDITRQLADNFSLLSQSITQNRTPSNSAKHADGKSNGSDDDVNDPKHGPKHHTDTLLKKRVRAVLARLEHREDSEADHNGFLPPLTPIELTNFGSDPLTYGPTRENFRVCYDQEPKNTEIGDRIWIHIRGRRVKYRQLEMDPEEKERQIVRNRRRGRRLEQLYYRRLNVIRSSTTLREKFGSLILRLQAEGMSDDETDTESFRPQLLVHRRLERSAELTAFLRDLDLMHLKNTHYDEAGNRKPGQFPLLRKASRIRSRGSAVPRLPLACYSNAWLTSMKTSTDPERRSVEEVDLNIDYDSEITTATLRLPASFQE</sequence>
<reference evidence="2 3" key="1">
    <citation type="journal article" date="2016" name="Mol. Biol. Evol.">
        <title>Comparative Genomics of Early-Diverging Mushroom-Forming Fungi Provides Insights into the Origins of Lignocellulose Decay Capabilities.</title>
        <authorList>
            <person name="Nagy L.G."/>
            <person name="Riley R."/>
            <person name="Tritt A."/>
            <person name="Adam C."/>
            <person name="Daum C."/>
            <person name="Floudas D."/>
            <person name="Sun H."/>
            <person name="Yadav J.S."/>
            <person name="Pangilinan J."/>
            <person name="Larsson K.H."/>
            <person name="Matsuura K."/>
            <person name="Barry K."/>
            <person name="Labutti K."/>
            <person name="Kuo R."/>
            <person name="Ohm R.A."/>
            <person name="Bhattacharya S.S."/>
            <person name="Shirouzu T."/>
            <person name="Yoshinaga Y."/>
            <person name="Martin F.M."/>
            <person name="Grigoriev I.V."/>
            <person name="Hibbett D.S."/>
        </authorList>
    </citation>
    <scope>NUCLEOTIDE SEQUENCE [LARGE SCALE GENOMIC DNA]</scope>
    <source>
        <strain evidence="2 3">HHB9708</strain>
    </source>
</reference>
<feature type="compositionally biased region" description="Basic and acidic residues" evidence="1">
    <location>
        <begin position="157"/>
        <end position="166"/>
    </location>
</feature>
<feature type="compositionally biased region" description="Polar residues" evidence="1">
    <location>
        <begin position="33"/>
        <end position="53"/>
    </location>
</feature>
<accession>A0A164Q8J3</accession>
<evidence type="ECO:0000313" key="3">
    <source>
        <dbReference type="Proteomes" id="UP000076722"/>
    </source>
</evidence>
<feature type="compositionally biased region" description="Basic and acidic residues" evidence="1">
    <location>
        <begin position="269"/>
        <end position="282"/>
    </location>
</feature>
<dbReference type="OrthoDB" id="3224221at2759"/>
<feature type="compositionally biased region" description="Polar residues" evidence="1">
    <location>
        <begin position="244"/>
        <end position="254"/>
    </location>
</feature>
<dbReference type="EMBL" id="KV419428">
    <property type="protein sequence ID" value="KZS89429.1"/>
    <property type="molecule type" value="Genomic_DNA"/>
</dbReference>
<dbReference type="STRING" id="1314777.A0A164Q8J3"/>
<feature type="region of interest" description="Disordered" evidence="1">
    <location>
        <begin position="119"/>
        <end position="222"/>
    </location>
</feature>
<evidence type="ECO:0000313" key="2">
    <source>
        <dbReference type="EMBL" id="KZS89429.1"/>
    </source>
</evidence>
<feature type="region of interest" description="Disordered" evidence="1">
    <location>
        <begin position="65"/>
        <end position="90"/>
    </location>
</feature>
<gene>
    <name evidence="2" type="ORF">SISNIDRAFT_469448</name>
</gene>